<dbReference type="SMART" id="SM00313">
    <property type="entry name" value="PXA"/>
    <property type="match status" value="1"/>
</dbReference>
<dbReference type="HOGENOM" id="CLU_089023_0_0_1"/>
<dbReference type="EMBL" id="KN832987">
    <property type="protein sequence ID" value="KIM84582.1"/>
    <property type="molecule type" value="Genomic_DNA"/>
</dbReference>
<dbReference type="AlphaFoldDB" id="A0A0C3C4M5"/>
<dbReference type="Pfam" id="PF02194">
    <property type="entry name" value="PXA"/>
    <property type="match status" value="1"/>
</dbReference>
<accession>A0A0C3C4M5</accession>
<evidence type="ECO:0000313" key="2">
    <source>
        <dbReference type="EMBL" id="KIM84582.1"/>
    </source>
</evidence>
<dbReference type="PANTHER" id="PTHR22775">
    <property type="entry name" value="SORTING NEXIN"/>
    <property type="match status" value="1"/>
</dbReference>
<dbReference type="InParanoid" id="A0A0C3C4M5"/>
<organism evidence="2 3">
    <name type="scientific">Piloderma croceum (strain F 1598)</name>
    <dbReference type="NCBI Taxonomy" id="765440"/>
    <lineage>
        <taxon>Eukaryota</taxon>
        <taxon>Fungi</taxon>
        <taxon>Dikarya</taxon>
        <taxon>Basidiomycota</taxon>
        <taxon>Agaricomycotina</taxon>
        <taxon>Agaricomycetes</taxon>
        <taxon>Agaricomycetidae</taxon>
        <taxon>Atheliales</taxon>
        <taxon>Atheliaceae</taxon>
        <taxon>Piloderma</taxon>
    </lineage>
</organism>
<proteinExistence type="predicted"/>
<dbReference type="OrthoDB" id="431557at2759"/>
<dbReference type="Proteomes" id="UP000054166">
    <property type="component" value="Unassembled WGS sequence"/>
</dbReference>
<dbReference type="PROSITE" id="PS51207">
    <property type="entry name" value="PXA"/>
    <property type="match status" value="1"/>
</dbReference>
<protein>
    <recommendedName>
        <fullName evidence="1">PXA domain-containing protein</fullName>
    </recommendedName>
</protein>
<dbReference type="PANTHER" id="PTHR22775:SF3">
    <property type="entry name" value="SORTING NEXIN-13"/>
    <property type="match status" value="1"/>
</dbReference>
<evidence type="ECO:0000313" key="3">
    <source>
        <dbReference type="Proteomes" id="UP000054166"/>
    </source>
</evidence>
<reference evidence="3" key="2">
    <citation type="submission" date="2015-01" db="EMBL/GenBank/DDBJ databases">
        <title>Evolutionary Origins and Diversification of the Mycorrhizal Mutualists.</title>
        <authorList>
            <consortium name="DOE Joint Genome Institute"/>
            <consortium name="Mycorrhizal Genomics Consortium"/>
            <person name="Kohler A."/>
            <person name="Kuo A."/>
            <person name="Nagy L.G."/>
            <person name="Floudas D."/>
            <person name="Copeland A."/>
            <person name="Barry K.W."/>
            <person name="Cichocki N."/>
            <person name="Veneault-Fourrey C."/>
            <person name="LaButti K."/>
            <person name="Lindquist E.A."/>
            <person name="Lipzen A."/>
            <person name="Lundell T."/>
            <person name="Morin E."/>
            <person name="Murat C."/>
            <person name="Riley R."/>
            <person name="Ohm R."/>
            <person name="Sun H."/>
            <person name="Tunlid A."/>
            <person name="Henrissat B."/>
            <person name="Grigoriev I.V."/>
            <person name="Hibbett D.S."/>
            <person name="Martin F."/>
        </authorList>
    </citation>
    <scope>NUCLEOTIDE SEQUENCE [LARGE SCALE GENOMIC DNA]</scope>
    <source>
        <strain evidence="3">F 1598</strain>
    </source>
</reference>
<feature type="domain" description="PXA" evidence="1">
    <location>
        <begin position="35"/>
        <end position="213"/>
    </location>
</feature>
<gene>
    <name evidence="2" type="ORF">PILCRDRAFT_388314</name>
</gene>
<dbReference type="InterPro" id="IPR003114">
    <property type="entry name" value="Phox_assoc"/>
</dbReference>
<keyword evidence="3" id="KW-1185">Reference proteome</keyword>
<reference evidence="2 3" key="1">
    <citation type="submission" date="2014-04" db="EMBL/GenBank/DDBJ databases">
        <authorList>
            <consortium name="DOE Joint Genome Institute"/>
            <person name="Kuo A."/>
            <person name="Tarkka M."/>
            <person name="Buscot F."/>
            <person name="Kohler A."/>
            <person name="Nagy L.G."/>
            <person name="Floudas D."/>
            <person name="Copeland A."/>
            <person name="Barry K.W."/>
            <person name="Cichocki N."/>
            <person name="Veneault-Fourrey C."/>
            <person name="LaButti K."/>
            <person name="Lindquist E.A."/>
            <person name="Lipzen A."/>
            <person name="Lundell T."/>
            <person name="Morin E."/>
            <person name="Murat C."/>
            <person name="Sun H."/>
            <person name="Tunlid A."/>
            <person name="Henrissat B."/>
            <person name="Grigoriev I.V."/>
            <person name="Hibbett D.S."/>
            <person name="Martin F."/>
            <person name="Nordberg H.P."/>
            <person name="Cantor M.N."/>
            <person name="Hua S.X."/>
        </authorList>
    </citation>
    <scope>NUCLEOTIDE SEQUENCE [LARGE SCALE GENOMIC DNA]</scope>
    <source>
        <strain evidence="2 3">F 1598</strain>
    </source>
</reference>
<name>A0A0C3C4M5_PILCF</name>
<dbReference type="STRING" id="765440.A0A0C3C4M5"/>
<evidence type="ECO:0000259" key="1">
    <source>
        <dbReference type="PROSITE" id="PS51207"/>
    </source>
</evidence>
<dbReference type="GO" id="GO:0035091">
    <property type="term" value="F:phosphatidylinositol binding"/>
    <property type="evidence" value="ECO:0007669"/>
    <property type="project" value="TreeGrafter"/>
</dbReference>
<sequence>MASSRASTVHHPPLPRRLLFPSLPPSADLPPLLSSPDLTNELYNLIALALRAYVNPWWTKITRYDKEFLPEINRLIAIVIRSLDSRLAATDLSPLLYHDIPVLITQHYRDIRNASSKLSTSYAAGGSTSLPALFHQLQPHMAIDGESIDEVYIRHVLDHILKCCLPPEDYAPEPERFIIREVALKVVLQDVIPKITEPWFLYKTVLDLVGPVEDNKVTLPVCIYCDKWLTPSL</sequence>